<name>A0A1G9BJJ2_9BACT</name>
<keyword evidence="3" id="KW-1185">Reference proteome</keyword>
<dbReference type="PANTHER" id="PTHR33371">
    <property type="entry name" value="INTERMEMBRANE PHOSPHOLIPID TRANSPORT SYSTEM BINDING PROTEIN MLAD-RELATED"/>
    <property type="match status" value="1"/>
</dbReference>
<evidence type="ECO:0000313" key="2">
    <source>
        <dbReference type="EMBL" id="SDK39652.1"/>
    </source>
</evidence>
<accession>A0A1G9BJJ2</accession>
<dbReference type="PANTHER" id="PTHR33371:SF4">
    <property type="entry name" value="INTERMEMBRANE PHOSPHOLIPID TRANSPORT SYSTEM BINDING PROTEIN MLAD"/>
    <property type="match status" value="1"/>
</dbReference>
<feature type="domain" description="Mce/MlaD" evidence="1">
    <location>
        <begin position="38"/>
        <end position="113"/>
    </location>
</feature>
<evidence type="ECO:0000259" key="1">
    <source>
        <dbReference type="Pfam" id="PF02470"/>
    </source>
</evidence>
<sequence>MKKYSKETTVGLFVLIGLLLIVYMSVKLGDVRILSDSHYHVSASFNDISGLRINAPVEIMGVPVGFVDNISLNLETQKAVVGLSLEKKIELTDDAIASIKTSGLIGDKYVKIALGGVGDPIEPGGTIIETESAIDVEDLISKYVFGKV</sequence>
<dbReference type="Pfam" id="PF02470">
    <property type="entry name" value="MlaD"/>
    <property type="match status" value="1"/>
</dbReference>
<dbReference type="InterPro" id="IPR030970">
    <property type="entry name" value="ABC_MlaD"/>
</dbReference>
<dbReference type="InterPro" id="IPR052336">
    <property type="entry name" value="MlaD_Phospholipid_Transporter"/>
</dbReference>
<proteinExistence type="predicted"/>
<protein>
    <submittedName>
        <fullName evidence="2">Phospholipid/cholesterol/gamma-HCH transport system substrate-binding protein</fullName>
    </submittedName>
</protein>
<reference evidence="3" key="1">
    <citation type="submission" date="2016-10" db="EMBL/GenBank/DDBJ databases">
        <authorList>
            <person name="Varghese N."/>
            <person name="Submissions S."/>
        </authorList>
    </citation>
    <scope>NUCLEOTIDE SEQUENCE [LARGE SCALE GENOMIC DNA]</scope>
    <source>
        <strain evidence="3">DSM 16995</strain>
    </source>
</reference>
<gene>
    <name evidence="2" type="ORF">SAMN05660337_0318</name>
</gene>
<dbReference type="RefSeq" id="WP_092157574.1">
    <property type="nucleotide sequence ID" value="NZ_FNGA01000001.1"/>
</dbReference>
<dbReference type="GO" id="GO:0005543">
    <property type="term" value="F:phospholipid binding"/>
    <property type="evidence" value="ECO:0007669"/>
    <property type="project" value="TreeGrafter"/>
</dbReference>
<dbReference type="Proteomes" id="UP000199053">
    <property type="component" value="Unassembled WGS sequence"/>
</dbReference>
<dbReference type="GO" id="GO:0005548">
    <property type="term" value="F:phospholipid transporter activity"/>
    <property type="evidence" value="ECO:0007669"/>
    <property type="project" value="TreeGrafter"/>
</dbReference>
<dbReference type="STRING" id="246191.SAMN05660337_0318"/>
<dbReference type="OrthoDB" id="9788420at2"/>
<evidence type="ECO:0000313" key="3">
    <source>
        <dbReference type="Proteomes" id="UP000199053"/>
    </source>
</evidence>
<dbReference type="EMBL" id="FNGA01000001">
    <property type="protein sequence ID" value="SDK39652.1"/>
    <property type="molecule type" value="Genomic_DNA"/>
</dbReference>
<dbReference type="AlphaFoldDB" id="A0A1G9BJJ2"/>
<organism evidence="2 3">
    <name type="scientific">Maridesulfovibrio ferrireducens</name>
    <dbReference type="NCBI Taxonomy" id="246191"/>
    <lineage>
        <taxon>Bacteria</taxon>
        <taxon>Pseudomonadati</taxon>
        <taxon>Thermodesulfobacteriota</taxon>
        <taxon>Desulfovibrionia</taxon>
        <taxon>Desulfovibrionales</taxon>
        <taxon>Desulfovibrionaceae</taxon>
        <taxon>Maridesulfovibrio</taxon>
    </lineage>
</organism>
<dbReference type="InterPro" id="IPR003399">
    <property type="entry name" value="Mce/MlaD"/>
</dbReference>
<dbReference type="NCBIfam" id="TIGR04430">
    <property type="entry name" value="OM_asym_MlaD"/>
    <property type="match status" value="1"/>
</dbReference>